<gene>
    <name evidence="1" type="ORF">AUC68_03205</name>
</gene>
<protein>
    <submittedName>
        <fullName evidence="1">Uncharacterized protein</fullName>
    </submittedName>
</protein>
<dbReference type="AlphaFoldDB" id="A0A1E3W2V6"/>
<keyword evidence="2" id="KW-1185">Reference proteome</keyword>
<comment type="caution">
    <text evidence="1">The sequence shown here is derived from an EMBL/GenBank/DDBJ whole genome shotgun (WGS) entry which is preliminary data.</text>
</comment>
<sequence length="71" mass="7883">MSDISVEVLENGLRVSRPGTSYVLTFLRNAQWRMLEARELLEAPSISGHEASFAAEAWKAAYSEAKALGWL</sequence>
<dbReference type="Proteomes" id="UP000094501">
    <property type="component" value="Unassembled WGS sequence"/>
</dbReference>
<dbReference type="EMBL" id="LPWG01000010">
    <property type="protein sequence ID" value="ODS00133.1"/>
    <property type="molecule type" value="Genomic_DNA"/>
</dbReference>
<reference evidence="1 2" key="1">
    <citation type="journal article" date="2016" name="Environ. Microbiol.">
        <title>New Methyloceanibacter diversity from North Sea sediments includes methanotroph containing solely the soluble methane monooxygenase.</title>
        <authorList>
            <person name="Vekeman B."/>
            <person name="Kerckhof F.M."/>
            <person name="Cremers G."/>
            <person name="de Vos P."/>
            <person name="Vandamme P."/>
            <person name="Boon N."/>
            <person name="Op den Camp H.J."/>
            <person name="Heylen K."/>
        </authorList>
    </citation>
    <scope>NUCLEOTIDE SEQUENCE [LARGE SCALE GENOMIC DNA]</scope>
    <source>
        <strain evidence="1 2">R-67174</strain>
    </source>
</reference>
<evidence type="ECO:0000313" key="2">
    <source>
        <dbReference type="Proteomes" id="UP000094501"/>
    </source>
</evidence>
<dbReference type="OrthoDB" id="8453420at2"/>
<dbReference type="RefSeq" id="WP_069436947.1">
    <property type="nucleotide sequence ID" value="NZ_LPWG01000010.1"/>
</dbReference>
<proteinExistence type="predicted"/>
<evidence type="ECO:0000313" key="1">
    <source>
        <dbReference type="EMBL" id="ODS00133.1"/>
    </source>
</evidence>
<accession>A0A1E3W2V6</accession>
<organism evidence="1 2">
    <name type="scientific">Methyloceanibacter methanicus</name>
    <dbReference type="NCBI Taxonomy" id="1774968"/>
    <lineage>
        <taxon>Bacteria</taxon>
        <taxon>Pseudomonadati</taxon>
        <taxon>Pseudomonadota</taxon>
        <taxon>Alphaproteobacteria</taxon>
        <taxon>Hyphomicrobiales</taxon>
        <taxon>Hyphomicrobiaceae</taxon>
        <taxon>Methyloceanibacter</taxon>
    </lineage>
</organism>
<name>A0A1E3W2V6_9HYPH</name>